<dbReference type="EC" id="2.7.13.3" evidence="2"/>
<dbReference type="Gene3D" id="1.20.5.1930">
    <property type="match status" value="1"/>
</dbReference>
<organism evidence="10 11">
    <name type="scientific">Pseudoxanthomonas winnipegensis</name>
    <dbReference type="NCBI Taxonomy" id="2480810"/>
    <lineage>
        <taxon>Bacteria</taxon>
        <taxon>Pseudomonadati</taxon>
        <taxon>Pseudomonadota</taxon>
        <taxon>Gammaproteobacteria</taxon>
        <taxon>Lysobacterales</taxon>
        <taxon>Lysobacteraceae</taxon>
        <taxon>Pseudoxanthomonas</taxon>
    </lineage>
</organism>
<accession>A0A4Q8LGP4</accession>
<evidence type="ECO:0000256" key="8">
    <source>
        <dbReference type="ARBA" id="ARBA00023012"/>
    </source>
</evidence>
<dbReference type="CDD" id="cd16917">
    <property type="entry name" value="HATPase_UhpB-NarQ-NarX-like"/>
    <property type="match status" value="1"/>
</dbReference>
<dbReference type="GO" id="GO:0016020">
    <property type="term" value="C:membrane"/>
    <property type="evidence" value="ECO:0007669"/>
    <property type="project" value="InterPro"/>
</dbReference>
<keyword evidence="3" id="KW-0597">Phosphoprotein</keyword>
<protein>
    <recommendedName>
        <fullName evidence="2">histidine kinase</fullName>
        <ecNumber evidence="2">2.7.13.3</ecNumber>
    </recommendedName>
</protein>
<keyword evidence="7" id="KW-0067">ATP-binding</keyword>
<dbReference type="OrthoDB" id="9797605at2"/>
<dbReference type="InterPro" id="IPR050482">
    <property type="entry name" value="Sensor_HK_TwoCompSys"/>
</dbReference>
<evidence type="ECO:0000256" key="3">
    <source>
        <dbReference type="ARBA" id="ARBA00022553"/>
    </source>
</evidence>
<dbReference type="InterPro" id="IPR011712">
    <property type="entry name" value="Sig_transdc_His_kin_sub3_dim/P"/>
</dbReference>
<evidence type="ECO:0000256" key="2">
    <source>
        <dbReference type="ARBA" id="ARBA00012438"/>
    </source>
</evidence>
<sequence>MHDPAQDPAFRDALIAVQDAERARIAGELHDELGQLLTSLRLSLAELSASLALPEQQDLACDLEALSAQALHVVRGMSHALHPPLLQRAGLAAALEAMCERQDARGAVRCTLQVPAGLPRLPDALELAVYRIAQEALGNALRHARATQIEVSLLVRARTLQLTVRDDGAGYDVDAPAGFGRRGMQARAAQHAGQLHERSDAQGTCVRASFPLDEIPAA</sequence>
<reference evidence="10 11" key="1">
    <citation type="submission" date="2019-02" db="EMBL/GenBank/DDBJ databases">
        <title>WGS of Pseudoxanthomonas species novum from clinical isolates.</title>
        <authorList>
            <person name="Bernier A.-M."/>
            <person name="Bernard K."/>
            <person name="Vachon A."/>
        </authorList>
    </citation>
    <scope>NUCLEOTIDE SEQUENCE [LARGE SCALE GENOMIC DNA]</scope>
    <source>
        <strain evidence="10 11">NML171200</strain>
    </source>
</reference>
<dbReference type="GO" id="GO:0000155">
    <property type="term" value="F:phosphorelay sensor kinase activity"/>
    <property type="evidence" value="ECO:0007669"/>
    <property type="project" value="InterPro"/>
</dbReference>
<dbReference type="GO" id="GO:0005524">
    <property type="term" value="F:ATP binding"/>
    <property type="evidence" value="ECO:0007669"/>
    <property type="project" value="UniProtKB-KW"/>
</dbReference>
<dbReference type="InterPro" id="IPR003594">
    <property type="entry name" value="HATPase_dom"/>
</dbReference>
<evidence type="ECO:0000256" key="4">
    <source>
        <dbReference type="ARBA" id="ARBA00022679"/>
    </source>
</evidence>
<name>A0A4Q8LGP4_9GAMM</name>
<gene>
    <name evidence="10" type="ORF">EA660_03475</name>
</gene>
<comment type="catalytic activity">
    <reaction evidence="1">
        <text>ATP + protein L-histidine = ADP + protein N-phospho-L-histidine.</text>
        <dbReference type="EC" id="2.7.13.3"/>
    </reaction>
</comment>
<comment type="caution">
    <text evidence="10">The sequence shown here is derived from an EMBL/GenBank/DDBJ whole genome shotgun (WGS) entry which is preliminary data.</text>
</comment>
<dbReference type="Gene3D" id="3.30.565.10">
    <property type="entry name" value="Histidine kinase-like ATPase, C-terminal domain"/>
    <property type="match status" value="1"/>
</dbReference>
<dbReference type="PANTHER" id="PTHR24421:SF10">
    <property type="entry name" value="NITRATE_NITRITE SENSOR PROTEIN NARQ"/>
    <property type="match status" value="1"/>
</dbReference>
<dbReference type="Pfam" id="PF07730">
    <property type="entry name" value="HisKA_3"/>
    <property type="match status" value="1"/>
</dbReference>
<keyword evidence="8" id="KW-0902">Two-component regulatory system</keyword>
<dbReference type="Pfam" id="PF02518">
    <property type="entry name" value="HATPase_c"/>
    <property type="match status" value="1"/>
</dbReference>
<evidence type="ECO:0000256" key="5">
    <source>
        <dbReference type="ARBA" id="ARBA00022741"/>
    </source>
</evidence>
<evidence type="ECO:0000256" key="6">
    <source>
        <dbReference type="ARBA" id="ARBA00022777"/>
    </source>
</evidence>
<keyword evidence="5" id="KW-0547">Nucleotide-binding</keyword>
<dbReference type="SMART" id="SM00387">
    <property type="entry name" value="HATPase_c"/>
    <property type="match status" value="1"/>
</dbReference>
<keyword evidence="4" id="KW-0808">Transferase</keyword>
<dbReference type="RefSeq" id="WP_130550177.1">
    <property type="nucleotide sequence ID" value="NZ_SHMC01000001.1"/>
</dbReference>
<evidence type="ECO:0000313" key="10">
    <source>
        <dbReference type="EMBL" id="TAA28652.1"/>
    </source>
</evidence>
<dbReference type="EMBL" id="SHMC01000001">
    <property type="protein sequence ID" value="TAA28652.1"/>
    <property type="molecule type" value="Genomic_DNA"/>
</dbReference>
<dbReference type="InterPro" id="IPR036890">
    <property type="entry name" value="HATPase_C_sf"/>
</dbReference>
<proteinExistence type="predicted"/>
<dbReference type="AlphaFoldDB" id="A0A4Q8LGP4"/>
<evidence type="ECO:0000259" key="9">
    <source>
        <dbReference type="SMART" id="SM00387"/>
    </source>
</evidence>
<feature type="domain" description="Histidine kinase/HSP90-like ATPase" evidence="9">
    <location>
        <begin position="124"/>
        <end position="214"/>
    </location>
</feature>
<evidence type="ECO:0000313" key="11">
    <source>
        <dbReference type="Proteomes" id="UP000292627"/>
    </source>
</evidence>
<dbReference type="GO" id="GO:0046983">
    <property type="term" value="F:protein dimerization activity"/>
    <property type="evidence" value="ECO:0007669"/>
    <property type="project" value="InterPro"/>
</dbReference>
<dbReference type="SUPFAM" id="SSF55874">
    <property type="entry name" value="ATPase domain of HSP90 chaperone/DNA topoisomerase II/histidine kinase"/>
    <property type="match status" value="1"/>
</dbReference>
<dbReference type="PANTHER" id="PTHR24421">
    <property type="entry name" value="NITRATE/NITRITE SENSOR PROTEIN NARX-RELATED"/>
    <property type="match status" value="1"/>
</dbReference>
<keyword evidence="6 10" id="KW-0418">Kinase</keyword>
<evidence type="ECO:0000256" key="1">
    <source>
        <dbReference type="ARBA" id="ARBA00000085"/>
    </source>
</evidence>
<evidence type="ECO:0000256" key="7">
    <source>
        <dbReference type="ARBA" id="ARBA00022840"/>
    </source>
</evidence>
<dbReference type="Proteomes" id="UP000292627">
    <property type="component" value="Unassembled WGS sequence"/>
</dbReference>